<reference evidence="2 3" key="1">
    <citation type="submission" date="2019-02" db="EMBL/GenBank/DDBJ databases">
        <title>Deep-cultivation of Planctomycetes and their phenomic and genomic characterization uncovers novel biology.</title>
        <authorList>
            <person name="Wiegand S."/>
            <person name="Jogler M."/>
            <person name="Boedeker C."/>
            <person name="Pinto D."/>
            <person name="Vollmers J."/>
            <person name="Rivas-Marin E."/>
            <person name="Kohn T."/>
            <person name="Peeters S.H."/>
            <person name="Heuer A."/>
            <person name="Rast P."/>
            <person name="Oberbeckmann S."/>
            <person name="Bunk B."/>
            <person name="Jeske O."/>
            <person name="Meyerdierks A."/>
            <person name="Storesund J.E."/>
            <person name="Kallscheuer N."/>
            <person name="Luecker S."/>
            <person name="Lage O.M."/>
            <person name="Pohl T."/>
            <person name="Merkel B.J."/>
            <person name="Hornburger P."/>
            <person name="Mueller R.-W."/>
            <person name="Bruemmer F."/>
            <person name="Labrenz M."/>
            <person name="Spormann A.M."/>
            <person name="Op den Camp H."/>
            <person name="Overmann J."/>
            <person name="Amann R."/>
            <person name="Jetten M.S.M."/>
            <person name="Mascher T."/>
            <person name="Medema M.H."/>
            <person name="Devos D.P."/>
            <person name="Kaster A.-K."/>
            <person name="Ovreas L."/>
            <person name="Rohde M."/>
            <person name="Galperin M.Y."/>
            <person name="Jogler C."/>
        </authorList>
    </citation>
    <scope>NUCLEOTIDE SEQUENCE [LARGE SCALE GENOMIC DNA]</scope>
    <source>
        <strain evidence="2 3">ElP</strain>
    </source>
</reference>
<feature type="domain" description="Glycosyl hydrolase family 98 putative carbohydrate-binding module" evidence="1">
    <location>
        <begin position="274"/>
        <end position="418"/>
    </location>
</feature>
<keyword evidence="3" id="KW-1185">Reference proteome</keyword>
<dbReference type="KEGG" id="tpla:ElP_14900"/>
<accession>A0A518GYF1</accession>
<proteinExistence type="predicted"/>
<dbReference type="InterPro" id="IPR008979">
    <property type="entry name" value="Galactose-bd-like_sf"/>
</dbReference>
<dbReference type="SMART" id="SM00776">
    <property type="entry name" value="NPCBM"/>
    <property type="match status" value="1"/>
</dbReference>
<dbReference type="RefSeq" id="WP_145267968.1">
    <property type="nucleotide sequence ID" value="NZ_CP036426.1"/>
</dbReference>
<organism evidence="2 3">
    <name type="scientific">Tautonia plasticadhaerens</name>
    <dbReference type="NCBI Taxonomy" id="2527974"/>
    <lineage>
        <taxon>Bacteria</taxon>
        <taxon>Pseudomonadati</taxon>
        <taxon>Planctomycetota</taxon>
        <taxon>Planctomycetia</taxon>
        <taxon>Isosphaerales</taxon>
        <taxon>Isosphaeraceae</taxon>
        <taxon>Tautonia</taxon>
    </lineage>
</organism>
<evidence type="ECO:0000313" key="3">
    <source>
        <dbReference type="Proteomes" id="UP000317835"/>
    </source>
</evidence>
<dbReference type="Proteomes" id="UP000317835">
    <property type="component" value="Chromosome"/>
</dbReference>
<dbReference type="SUPFAM" id="SSF49785">
    <property type="entry name" value="Galactose-binding domain-like"/>
    <property type="match status" value="1"/>
</dbReference>
<evidence type="ECO:0000313" key="2">
    <source>
        <dbReference type="EMBL" id="QDV33614.1"/>
    </source>
</evidence>
<dbReference type="AlphaFoldDB" id="A0A518GYF1"/>
<dbReference type="Pfam" id="PF08305">
    <property type="entry name" value="NPCBM"/>
    <property type="match status" value="1"/>
</dbReference>
<protein>
    <submittedName>
        <fullName evidence="2">NPCBM/NEW2 domain protein</fullName>
    </submittedName>
</protein>
<dbReference type="InterPro" id="IPR013222">
    <property type="entry name" value="Glyco_hyd_98_carb-bd"/>
</dbReference>
<name>A0A518GYF1_9BACT</name>
<evidence type="ECO:0000259" key="1">
    <source>
        <dbReference type="SMART" id="SM00776"/>
    </source>
</evidence>
<sequence length="434" mass="46323">MTTRPERSDPIRIPIAIAALLLGPLLQVAGGQDDPGPLASDPRFEATLTEGPAVTGRIRSLSPSGGVTLVVEEGEEREIDAGTLVKLSREGLHPIEDGADAAVLVFPGFERIRGIIDSADERAIAIRSPILGELEVPLEAVLGFTTGPSSDPSATNRTIRALIEATRTSDLLLLENGDRREITFSAMTTDEISYRDADRALRLPRRTVRAIGLDPGLVQYPEPDPPALDLLLTDGSRIRLLESRSEGGRLAGRTAFGAEVDLSLGHVSELYALSDSIVYLSDQQAAREVTIPYVGPRRPVAPNGSVIGGPLVVGGRTYVRGLGTQSRSLLAYRLGPDDRRFQARVAMDDAAGPRGNVVFRVLVDGEERFASPPMPAGAEPIPIDVDLSGGRFLILATDFGRGGGVRDYAAWIEARLIRSKPSPGEEPEPESVGN</sequence>
<dbReference type="Gene3D" id="2.60.120.1060">
    <property type="entry name" value="NPCBM/NEW2 domain"/>
    <property type="match status" value="1"/>
</dbReference>
<dbReference type="InterPro" id="IPR038637">
    <property type="entry name" value="NPCBM_sf"/>
</dbReference>
<dbReference type="EMBL" id="CP036426">
    <property type="protein sequence ID" value="QDV33614.1"/>
    <property type="molecule type" value="Genomic_DNA"/>
</dbReference>
<dbReference type="OrthoDB" id="272011at2"/>
<gene>
    <name evidence="2" type="ORF">ElP_14900</name>
</gene>